<evidence type="ECO:0000313" key="1">
    <source>
        <dbReference type="EMBL" id="KAI3781929.1"/>
    </source>
</evidence>
<proteinExistence type="predicted"/>
<sequence length="127" mass="14766">MCPISVSLLIHLRYRCDPFLPPPSLSVNPSRSTAPSGLEKRARFMSPSRFRIKRSGSTTPTFPLIRSGSAIRRSITPTTQQHPLEAWKSQSLYPQRERRKDMEVYSKKNRNLFKALLSMHKYKNEYK</sequence>
<dbReference type="Proteomes" id="UP001055811">
    <property type="component" value="Linkage Group LG02"/>
</dbReference>
<evidence type="ECO:0000313" key="2">
    <source>
        <dbReference type="Proteomes" id="UP001055811"/>
    </source>
</evidence>
<reference evidence="1 2" key="2">
    <citation type="journal article" date="2022" name="Mol. Ecol. Resour.">
        <title>The genomes of chicory, endive, great burdock and yacon provide insights into Asteraceae paleo-polyploidization history and plant inulin production.</title>
        <authorList>
            <person name="Fan W."/>
            <person name="Wang S."/>
            <person name="Wang H."/>
            <person name="Wang A."/>
            <person name="Jiang F."/>
            <person name="Liu H."/>
            <person name="Zhao H."/>
            <person name="Xu D."/>
            <person name="Zhang Y."/>
        </authorList>
    </citation>
    <scope>NUCLEOTIDE SEQUENCE [LARGE SCALE GENOMIC DNA]</scope>
    <source>
        <strain evidence="2">cv. Punajuju</strain>
        <tissue evidence="1">Leaves</tissue>
    </source>
</reference>
<keyword evidence="2" id="KW-1185">Reference proteome</keyword>
<comment type="caution">
    <text evidence="1">The sequence shown here is derived from an EMBL/GenBank/DDBJ whole genome shotgun (WGS) entry which is preliminary data.</text>
</comment>
<name>A0ACB9GE79_CICIN</name>
<protein>
    <submittedName>
        <fullName evidence="1">Uncharacterized protein</fullName>
    </submittedName>
</protein>
<dbReference type="EMBL" id="CM042010">
    <property type="protein sequence ID" value="KAI3781929.1"/>
    <property type="molecule type" value="Genomic_DNA"/>
</dbReference>
<gene>
    <name evidence="1" type="ORF">L2E82_11957</name>
</gene>
<accession>A0ACB9GE79</accession>
<reference evidence="2" key="1">
    <citation type="journal article" date="2022" name="Mol. Ecol. Resour.">
        <title>The genomes of chicory, endive, great burdock and yacon provide insights into Asteraceae palaeo-polyploidization history and plant inulin production.</title>
        <authorList>
            <person name="Fan W."/>
            <person name="Wang S."/>
            <person name="Wang H."/>
            <person name="Wang A."/>
            <person name="Jiang F."/>
            <person name="Liu H."/>
            <person name="Zhao H."/>
            <person name="Xu D."/>
            <person name="Zhang Y."/>
        </authorList>
    </citation>
    <scope>NUCLEOTIDE SEQUENCE [LARGE SCALE GENOMIC DNA]</scope>
    <source>
        <strain evidence="2">cv. Punajuju</strain>
    </source>
</reference>
<organism evidence="1 2">
    <name type="scientific">Cichorium intybus</name>
    <name type="common">Chicory</name>
    <dbReference type="NCBI Taxonomy" id="13427"/>
    <lineage>
        <taxon>Eukaryota</taxon>
        <taxon>Viridiplantae</taxon>
        <taxon>Streptophyta</taxon>
        <taxon>Embryophyta</taxon>
        <taxon>Tracheophyta</taxon>
        <taxon>Spermatophyta</taxon>
        <taxon>Magnoliopsida</taxon>
        <taxon>eudicotyledons</taxon>
        <taxon>Gunneridae</taxon>
        <taxon>Pentapetalae</taxon>
        <taxon>asterids</taxon>
        <taxon>campanulids</taxon>
        <taxon>Asterales</taxon>
        <taxon>Asteraceae</taxon>
        <taxon>Cichorioideae</taxon>
        <taxon>Cichorieae</taxon>
        <taxon>Cichoriinae</taxon>
        <taxon>Cichorium</taxon>
    </lineage>
</organism>